<dbReference type="OrthoDB" id="5593857at2"/>
<accession>A0A0J7J6G7</accession>
<keyword evidence="3" id="KW-1185">Reference proteome</keyword>
<name>A0A0J7J6G7_9GAMM</name>
<dbReference type="Pfam" id="PF07963">
    <property type="entry name" value="N_methyl"/>
    <property type="match status" value="1"/>
</dbReference>
<proteinExistence type="predicted"/>
<sequence length="170" mass="18166">MTGRQRVTRFQSGATLVELVITIVIISVAIAGVVGAFALITGRSADPLNQTRAVALAQIYMDEILSRRYDEDTPVGGSPREPGCTINTEEANRADYDDVDDYNAINNAVPANAEGTALGADYGNFRVSVAVECAGDEIGLPLEEDAKRIDLLVTNPSGQGYSFSAYRANY</sequence>
<protein>
    <recommendedName>
        <fullName evidence="4">MSHA pilin protein MshD</fullName>
    </recommendedName>
</protein>
<feature type="transmembrane region" description="Helical" evidence="1">
    <location>
        <begin position="20"/>
        <end position="40"/>
    </location>
</feature>
<dbReference type="InterPro" id="IPR012902">
    <property type="entry name" value="N_methyl_site"/>
</dbReference>
<reference evidence="2 3" key="1">
    <citation type="submission" date="2015-06" db="EMBL/GenBank/DDBJ databases">
        <title>Marinobacter subterrani, a genetically tractable neutrophilic iron-oxidizing strain isolated from the Soudan Iron Mine.</title>
        <authorList>
            <person name="Bonis B.M."/>
            <person name="Gralnick J.A."/>
        </authorList>
    </citation>
    <scope>NUCLEOTIDE SEQUENCE [LARGE SCALE GENOMIC DNA]</scope>
    <source>
        <strain evidence="2 3">JG233</strain>
    </source>
</reference>
<evidence type="ECO:0000313" key="3">
    <source>
        <dbReference type="Proteomes" id="UP000036102"/>
    </source>
</evidence>
<dbReference type="STRING" id="1658765.Msub_20753"/>
<dbReference type="AlphaFoldDB" id="A0A0J7J6G7"/>
<gene>
    <name evidence="2" type="ORF">Msub_20753</name>
</gene>
<evidence type="ECO:0008006" key="4">
    <source>
        <dbReference type="Google" id="ProtNLM"/>
    </source>
</evidence>
<keyword evidence="1" id="KW-0812">Transmembrane</keyword>
<dbReference type="Proteomes" id="UP000036102">
    <property type="component" value="Unassembled WGS sequence"/>
</dbReference>
<evidence type="ECO:0000313" key="2">
    <source>
        <dbReference type="EMBL" id="KMQ73541.1"/>
    </source>
</evidence>
<organism evidence="2 3">
    <name type="scientific">Marinobacter subterrani</name>
    <dbReference type="NCBI Taxonomy" id="1658765"/>
    <lineage>
        <taxon>Bacteria</taxon>
        <taxon>Pseudomonadati</taxon>
        <taxon>Pseudomonadota</taxon>
        <taxon>Gammaproteobacteria</taxon>
        <taxon>Pseudomonadales</taxon>
        <taxon>Marinobacteraceae</taxon>
        <taxon>Marinobacter</taxon>
    </lineage>
</organism>
<comment type="caution">
    <text evidence="2">The sequence shown here is derived from an EMBL/GenBank/DDBJ whole genome shotgun (WGS) entry which is preliminary data.</text>
</comment>
<dbReference type="PATRIC" id="fig|1658765.3.peg.4016"/>
<dbReference type="EMBL" id="LFBU01000002">
    <property type="protein sequence ID" value="KMQ73541.1"/>
    <property type="molecule type" value="Genomic_DNA"/>
</dbReference>
<evidence type="ECO:0000256" key="1">
    <source>
        <dbReference type="SAM" id="Phobius"/>
    </source>
</evidence>
<keyword evidence="1" id="KW-0472">Membrane</keyword>
<dbReference type="RefSeq" id="WP_048497774.1">
    <property type="nucleotide sequence ID" value="NZ_LFBU01000002.1"/>
</dbReference>
<keyword evidence="1" id="KW-1133">Transmembrane helix</keyword>